<dbReference type="RefSeq" id="WP_224194531.1">
    <property type="nucleotide sequence ID" value="NZ_JAIRAU010000035.1"/>
</dbReference>
<reference evidence="2" key="1">
    <citation type="submission" date="2021-08" db="EMBL/GenBank/DDBJ databases">
        <authorList>
            <person name="Stevens D.C."/>
        </authorList>
    </citation>
    <scope>NUCLEOTIDE SEQUENCE</scope>
    <source>
        <strain evidence="2">DSM 53165</strain>
    </source>
</reference>
<dbReference type="Pfam" id="PF03283">
    <property type="entry name" value="PAE"/>
    <property type="match status" value="1"/>
</dbReference>
<comment type="caution">
    <text evidence="2">The sequence shown here is derived from an EMBL/GenBank/DDBJ whole genome shotgun (WGS) entry which is preliminary data.</text>
</comment>
<dbReference type="InterPro" id="IPR029058">
    <property type="entry name" value="AB_hydrolase_fold"/>
</dbReference>
<keyword evidence="3" id="KW-1185">Reference proteome</keyword>
<sequence length="438" mass="45974">MLRVFCPPIAILLLSACGDPGDPVSSASEPNGTESTGGDPSTSTGDAVPTSGQLPPTSSAGESATGDPPGTTTDVATDTSAGLDTTTGGDSDGTTGDEPSPWDGEPLPLEPPGLWSWVPFPDSMCRDGSTTGLGVRYGGGDGLVIYFEGGGACFNSGTCALNELWSNFGEFKFDAWALGIGKGGLFDDDPQNPVRDWSFVYVPYCTGDVHAGDRENVGIDGVLGAQQFVGYRNVAAYLERLVPTFGDAGHVLVTGSSAGGFGAALNYDRIAGAFPNSAVTLLDDSGPPMSDQYLPVCLQERWRELYNFEDTLPADCVECFHEDGGGIYNLASFLGEKWSDQRLALFSSEQDGVIRTFFGYGLEDCDGGTYPGPTFEDGLYQLRDEILGASPVWGSYFVGGTGHTILSSPGYYTTEVDGVPLTDWLDALLHGDVSHVSP</sequence>
<dbReference type="PANTHER" id="PTHR21562">
    <property type="entry name" value="NOTUM-RELATED"/>
    <property type="match status" value="1"/>
</dbReference>
<proteinExistence type="predicted"/>
<dbReference type="PROSITE" id="PS51257">
    <property type="entry name" value="PROKAR_LIPOPROTEIN"/>
    <property type="match status" value="1"/>
</dbReference>
<accession>A0ABS7TX60</accession>
<dbReference type="SUPFAM" id="SSF53474">
    <property type="entry name" value="alpha/beta-Hydrolases"/>
    <property type="match status" value="1"/>
</dbReference>
<evidence type="ECO:0008006" key="4">
    <source>
        <dbReference type="Google" id="ProtNLM"/>
    </source>
</evidence>
<evidence type="ECO:0000256" key="1">
    <source>
        <dbReference type="SAM" id="MobiDB-lite"/>
    </source>
</evidence>
<dbReference type="Proteomes" id="UP001139031">
    <property type="component" value="Unassembled WGS sequence"/>
</dbReference>
<organism evidence="2 3">
    <name type="scientific">Nannocystis pusilla</name>
    <dbReference type="NCBI Taxonomy" id="889268"/>
    <lineage>
        <taxon>Bacteria</taxon>
        <taxon>Pseudomonadati</taxon>
        <taxon>Myxococcota</taxon>
        <taxon>Polyangia</taxon>
        <taxon>Nannocystales</taxon>
        <taxon>Nannocystaceae</taxon>
        <taxon>Nannocystis</taxon>
    </lineage>
</organism>
<feature type="region of interest" description="Disordered" evidence="1">
    <location>
        <begin position="21"/>
        <end position="115"/>
    </location>
</feature>
<protein>
    <recommendedName>
        <fullName evidence="4">Pectinacetylesterase</fullName>
    </recommendedName>
</protein>
<feature type="compositionally biased region" description="Low complexity" evidence="1">
    <location>
        <begin position="76"/>
        <end position="97"/>
    </location>
</feature>
<evidence type="ECO:0000313" key="3">
    <source>
        <dbReference type="Proteomes" id="UP001139031"/>
    </source>
</evidence>
<evidence type="ECO:0000313" key="2">
    <source>
        <dbReference type="EMBL" id="MBZ5712776.1"/>
    </source>
</evidence>
<dbReference type="InterPro" id="IPR004963">
    <property type="entry name" value="PAE/NOTUM"/>
</dbReference>
<dbReference type="EMBL" id="JAIRAU010000035">
    <property type="protein sequence ID" value="MBZ5712776.1"/>
    <property type="molecule type" value="Genomic_DNA"/>
</dbReference>
<dbReference type="PANTHER" id="PTHR21562:SF83">
    <property type="entry name" value="PECTIN ACETYLESTERASE 4"/>
    <property type="match status" value="1"/>
</dbReference>
<gene>
    <name evidence="2" type="ORF">K7C98_26330</name>
</gene>
<feature type="compositionally biased region" description="Polar residues" evidence="1">
    <location>
        <begin position="25"/>
        <end position="62"/>
    </location>
</feature>
<name>A0ABS7TX60_9BACT</name>